<organism evidence="2 3">
    <name type="scientific">Panagrellus redivivus</name>
    <name type="common">Microworm</name>
    <dbReference type="NCBI Taxonomy" id="6233"/>
    <lineage>
        <taxon>Eukaryota</taxon>
        <taxon>Metazoa</taxon>
        <taxon>Ecdysozoa</taxon>
        <taxon>Nematoda</taxon>
        <taxon>Chromadorea</taxon>
        <taxon>Rhabditida</taxon>
        <taxon>Tylenchina</taxon>
        <taxon>Panagrolaimomorpha</taxon>
        <taxon>Panagrolaimoidea</taxon>
        <taxon>Panagrolaimidae</taxon>
        <taxon>Panagrellus</taxon>
    </lineage>
</organism>
<dbReference type="AlphaFoldDB" id="A0A7E4VB10"/>
<proteinExistence type="predicted"/>
<dbReference type="InterPro" id="IPR008496">
    <property type="entry name" value="TMEM222/RTE1"/>
</dbReference>
<dbReference type="Pfam" id="PF05608">
    <property type="entry name" value="RTE1"/>
    <property type="match status" value="2"/>
</dbReference>
<reference evidence="2" key="1">
    <citation type="journal article" date="2013" name="Genetics">
        <title>The draft genome and transcriptome of Panagrellus redivivus are shaped by the harsh demands of a free-living lifestyle.</title>
        <authorList>
            <person name="Srinivasan J."/>
            <person name="Dillman A.R."/>
            <person name="Macchietto M.G."/>
            <person name="Heikkinen L."/>
            <person name="Lakso M."/>
            <person name="Fracchia K.M."/>
            <person name="Antoshechkin I."/>
            <person name="Mortazavi A."/>
            <person name="Wong G."/>
            <person name="Sternberg P.W."/>
        </authorList>
    </citation>
    <scope>NUCLEOTIDE SEQUENCE [LARGE SCALE GENOMIC DNA]</scope>
    <source>
        <strain evidence="2">MT8872</strain>
    </source>
</reference>
<evidence type="ECO:0000256" key="1">
    <source>
        <dbReference type="SAM" id="Phobius"/>
    </source>
</evidence>
<keyword evidence="1" id="KW-0812">Transmembrane</keyword>
<feature type="transmembrane region" description="Helical" evidence="1">
    <location>
        <begin position="16"/>
        <end position="34"/>
    </location>
</feature>
<name>A0A7E4VB10_PANRE</name>
<keyword evidence="1" id="KW-0472">Membrane</keyword>
<dbReference type="WBParaSite" id="Pan_g18696.t2">
    <property type="protein sequence ID" value="Pan_g18696.t2"/>
    <property type="gene ID" value="Pan_g18696"/>
</dbReference>
<accession>A0A7E4VB10</accession>
<evidence type="ECO:0000313" key="3">
    <source>
        <dbReference type="WBParaSite" id="Pan_g18696.t2"/>
    </source>
</evidence>
<reference evidence="3" key="2">
    <citation type="submission" date="2020-10" db="UniProtKB">
        <authorList>
            <consortium name="WormBaseParasite"/>
        </authorList>
    </citation>
    <scope>IDENTIFICATION</scope>
</reference>
<sequence>MLHDLYGLLLLRNRRFVFALLRCFAFLLVLSPICRKMRSSCSPSNANDCPIAKTDEDAQLSPAPLRLVSAETRFREAHAIQPALMTTSESDPFSLDMTIDAKNHLFPFCVVWTPLPLLSWLFPFIGHIGIASSRGIIRDFAGPYYVAENDMGFGWPSMYWRLDLTKVNGGPEGYDRAVREASDEYKQHNHNLFCDNCHSHVALALNNMAYNGKTNWNMVSVAIYMLINGRFVGVSGFLKQYLPVIVIIAVILSCVFILPRVGHL</sequence>
<feature type="transmembrane region" description="Helical" evidence="1">
    <location>
        <begin position="240"/>
        <end position="258"/>
    </location>
</feature>
<feature type="transmembrane region" description="Helical" evidence="1">
    <location>
        <begin position="216"/>
        <end position="234"/>
    </location>
</feature>
<dbReference type="Proteomes" id="UP000492821">
    <property type="component" value="Unassembled WGS sequence"/>
</dbReference>
<keyword evidence="2" id="KW-1185">Reference proteome</keyword>
<dbReference type="PANTHER" id="PTHR20921">
    <property type="entry name" value="TRANSMEMBRANE PROTEIN 222"/>
    <property type="match status" value="1"/>
</dbReference>
<keyword evidence="1" id="KW-1133">Transmembrane helix</keyword>
<dbReference type="PANTHER" id="PTHR20921:SF0">
    <property type="entry name" value="TRANSMEMBRANE PROTEIN 222"/>
    <property type="match status" value="1"/>
</dbReference>
<evidence type="ECO:0000313" key="2">
    <source>
        <dbReference type="Proteomes" id="UP000492821"/>
    </source>
</evidence>
<protein>
    <submittedName>
        <fullName evidence="3">Transmembrane protein 222</fullName>
    </submittedName>
</protein>